<keyword evidence="3" id="KW-0378">Hydrolase</keyword>
<dbReference type="InterPro" id="IPR011613">
    <property type="entry name" value="GH15-like"/>
</dbReference>
<gene>
    <name evidence="3" type="ORF">WIS52_14720</name>
</gene>
<keyword evidence="4" id="KW-1185">Reference proteome</keyword>
<feature type="domain" description="Trehalase-like N-terminal" evidence="2">
    <location>
        <begin position="6"/>
        <end position="192"/>
    </location>
</feature>
<dbReference type="PANTHER" id="PTHR31616:SF0">
    <property type="entry name" value="GLUCAN 1,4-ALPHA-GLUCOSIDASE"/>
    <property type="match status" value="1"/>
</dbReference>
<dbReference type="Pfam" id="PF19291">
    <property type="entry name" value="TREH_N"/>
    <property type="match status" value="1"/>
</dbReference>
<feature type="domain" description="GH15-like" evidence="1">
    <location>
        <begin position="230"/>
        <end position="598"/>
    </location>
</feature>
<proteinExistence type="predicted"/>
<accession>A0ABV1KBR8</accession>
<protein>
    <submittedName>
        <fullName evidence="3">Glycoside hydrolase family 15 protein</fullName>
    </submittedName>
</protein>
<reference evidence="3 4" key="1">
    <citation type="submission" date="2024-03" db="EMBL/GenBank/DDBJ databases">
        <title>Draft genome sequence of Pseudonocardia nematodicida JCM 31783.</title>
        <authorList>
            <person name="Butdee W."/>
            <person name="Duangmal K."/>
        </authorList>
    </citation>
    <scope>NUCLEOTIDE SEQUENCE [LARGE SCALE GENOMIC DNA]</scope>
    <source>
        <strain evidence="3 4">JCM 31783</strain>
    </source>
</reference>
<dbReference type="SUPFAM" id="SSF48208">
    <property type="entry name" value="Six-hairpin glycosidases"/>
    <property type="match status" value="1"/>
</dbReference>
<dbReference type="InterPro" id="IPR012341">
    <property type="entry name" value="6hp_glycosidase-like_sf"/>
</dbReference>
<dbReference type="Proteomes" id="UP001494902">
    <property type="component" value="Unassembled WGS sequence"/>
</dbReference>
<evidence type="ECO:0000259" key="1">
    <source>
        <dbReference type="Pfam" id="PF00723"/>
    </source>
</evidence>
<sequence length="607" mass="67617">MSADRYLPIAEHGIIGDLRTAALVGTNGTVDWFCPGRFDAPSVFAALLDADSGGHWALAPRTGDTEVTAQQQFYYPDSNILITRFLTSDGIVEVQDFLALLRPRDPEHRQRLVRRVTGVRGSVPMAVDVVPRPDYARETPDVSEAGTGIRFTGTGVTLALTSTVDLEVVDHAAHAEFATAEGRSEVFVLEVDPSGDQDTGADLDVDELFEGTVAFWQHWLSGSVYTGRWRERVHRSALTLKMLTHEPTGAVVAAPTMGLPEQLGGERNWDYRYVWMRDAAFTLYALLRLGFTEEAGAFIGWLTNRFVDCPDGAQGPLRVMYTIDGDETPAEVELDHLEGYRGSRPVLAGNDASGQLQLDIYGEIIDSIYLYDKYGAGVSHSDWTNLSAILDWLRTHWDQPDEGIWETRAGRQDHVFSRLMCWVAVERMIRMARRRGLPGDVAAWTRTRDEIYHQIMDRGWDPDVGPRGSFVQRYGARTLDASVLLMPMVKFCAPTEPRFLATLDAINDDLVVDTLVFRYDVEDSPDGLDGEEGTFSMCSFWNVEAMTRAGRKEHARIALEKMFSYGNHLGLYAEEIGLHGEQLGNFPQAFTHLSLISSAINLDRALG</sequence>
<evidence type="ECO:0000313" key="4">
    <source>
        <dbReference type="Proteomes" id="UP001494902"/>
    </source>
</evidence>
<dbReference type="Pfam" id="PF00723">
    <property type="entry name" value="Glyco_hydro_15"/>
    <property type="match status" value="1"/>
</dbReference>
<evidence type="ECO:0000313" key="3">
    <source>
        <dbReference type="EMBL" id="MEQ3551724.1"/>
    </source>
</evidence>
<dbReference type="InterPro" id="IPR045582">
    <property type="entry name" value="Trehalase-like_N"/>
</dbReference>
<dbReference type="GO" id="GO:0016787">
    <property type="term" value="F:hydrolase activity"/>
    <property type="evidence" value="ECO:0007669"/>
    <property type="project" value="UniProtKB-KW"/>
</dbReference>
<dbReference type="PANTHER" id="PTHR31616">
    <property type="entry name" value="TREHALASE"/>
    <property type="match status" value="1"/>
</dbReference>
<dbReference type="EMBL" id="JBEDNQ010000005">
    <property type="protein sequence ID" value="MEQ3551724.1"/>
    <property type="molecule type" value="Genomic_DNA"/>
</dbReference>
<dbReference type="InterPro" id="IPR008928">
    <property type="entry name" value="6-hairpin_glycosidase_sf"/>
</dbReference>
<dbReference type="Gene3D" id="1.50.10.10">
    <property type="match status" value="1"/>
</dbReference>
<evidence type="ECO:0000259" key="2">
    <source>
        <dbReference type="Pfam" id="PF19291"/>
    </source>
</evidence>
<comment type="caution">
    <text evidence="3">The sequence shown here is derived from an EMBL/GenBank/DDBJ whole genome shotgun (WGS) entry which is preliminary data.</text>
</comment>
<organism evidence="3 4">
    <name type="scientific">Pseudonocardia nematodicida</name>
    <dbReference type="NCBI Taxonomy" id="1206997"/>
    <lineage>
        <taxon>Bacteria</taxon>
        <taxon>Bacillati</taxon>
        <taxon>Actinomycetota</taxon>
        <taxon>Actinomycetes</taxon>
        <taxon>Pseudonocardiales</taxon>
        <taxon>Pseudonocardiaceae</taxon>
        <taxon>Pseudonocardia</taxon>
    </lineage>
</organism>
<dbReference type="RefSeq" id="WP_349298794.1">
    <property type="nucleotide sequence ID" value="NZ_JBEDNQ010000005.1"/>
</dbReference>
<name>A0ABV1KBR8_9PSEU</name>